<gene>
    <name evidence="2" type="ORF">DFO65_102201</name>
</gene>
<reference evidence="2 3" key="1">
    <citation type="submission" date="2018-06" db="EMBL/GenBank/DDBJ databases">
        <title>Freshwater and sediment microbial communities from various areas in North America, analyzing microbe dynamics in response to fracking.</title>
        <authorList>
            <person name="Lamendella R."/>
        </authorList>
    </citation>
    <scope>NUCLEOTIDE SEQUENCE [LARGE SCALE GENOMIC DNA]</scope>
    <source>
        <strain evidence="2 3">3b_TX</strain>
    </source>
</reference>
<accession>A0A366IPX5</accession>
<dbReference type="SUPFAM" id="SSF56601">
    <property type="entry name" value="beta-lactamase/transpeptidase-like"/>
    <property type="match status" value="1"/>
</dbReference>
<evidence type="ECO:0000313" key="2">
    <source>
        <dbReference type="EMBL" id="RBP73673.1"/>
    </source>
</evidence>
<dbReference type="PANTHER" id="PTHR46825:SF9">
    <property type="entry name" value="BETA-LACTAMASE-RELATED DOMAIN-CONTAINING PROTEIN"/>
    <property type="match status" value="1"/>
</dbReference>
<dbReference type="InterPro" id="IPR012338">
    <property type="entry name" value="Beta-lactam/transpept-like"/>
</dbReference>
<dbReference type="Proteomes" id="UP000253509">
    <property type="component" value="Unassembled WGS sequence"/>
</dbReference>
<dbReference type="AlphaFoldDB" id="A0A366IPX5"/>
<proteinExistence type="predicted"/>
<evidence type="ECO:0000313" key="3">
    <source>
        <dbReference type="Proteomes" id="UP000253509"/>
    </source>
</evidence>
<dbReference type="Pfam" id="PF00144">
    <property type="entry name" value="Beta-lactamase"/>
    <property type="match status" value="1"/>
</dbReference>
<dbReference type="InterPro" id="IPR050491">
    <property type="entry name" value="AmpC-like"/>
</dbReference>
<name>A0A366IPX5_9MICO</name>
<dbReference type="RefSeq" id="WP_181778603.1">
    <property type="nucleotide sequence ID" value="NZ_QNSB01000002.1"/>
</dbReference>
<dbReference type="InterPro" id="IPR001466">
    <property type="entry name" value="Beta-lactam-related"/>
</dbReference>
<sequence>MEFRHESAIDSLFADVAVDEPGAAVGIYHRGELMFAKGYGLADLEGFRPITARTPFHVASVSKQFTAFSIALLAGEGRVDLNADVREYLPYVPAFGETITVRHLILHTSGLRNHITLSLLSGHGDEVRMTQQQVLNLVVRQNSLNFRPGTDYAYSNTGYVLLAEIVFAATGRTLREFCAEQIFAPLGMKSTFFVDDITEVGPFRASSYTRRRDEYGHDTGEWARALLNFDNVGSSGLLTTVEDLALWSRNLVNPVVGDKDCIEQLCGGGTLDDGTPINYGFGLERGAIAGREAFSHTGSDAAFRSVFTHFPDHEFTVAILANTELGLLSKVSAIADLYLPEAEPEVQEPPIEDTEADLSGWVGVYAPPHDISRRLELRDGSLFHRLGSREPQRLTARADGTLDFGSPRLQSLVPILDADGRVIGIEIPQPGSGASQVLPRVSVPDHLNVDLAEYVGDFRSPELDITYNIGIEDGGLVTCHLWSNRLSGKLSPVLPDRFEYPGDRLRRQLKMIVEFLRDDSGRIDSLILNAGGERDIRFKRVDSTSPLLPQASIRARGTWL</sequence>
<comment type="caution">
    <text evidence="2">The sequence shown here is derived from an EMBL/GenBank/DDBJ whole genome shotgun (WGS) entry which is preliminary data.</text>
</comment>
<organism evidence="2 3">
    <name type="scientific">Brevibacterium celere</name>
    <dbReference type="NCBI Taxonomy" id="225845"/>
    <lineage>
        <taxon>Bacteria</taxon>
        <taxon>Bacillati</taxon>
        <taxon>Actinomycetota</taxon>
        <taxon>Actinomycetes</taxon>
        <taxon>Micrococcales</taxon>
        <taxon>Brevibacteriaceae</taxon>
        <taxon>Brevibacterium</taxon>
    </lineage>
</organism>
<evidence type="ECO:0000259" key="1">
    <source>
        <dbReference type="Pfam" id="PF00144"/>
    </source>
</evidence>
<dbReference type="Gene3D" id="3.40.710.10">
    <property type="entry name" value="DD-peptidase/beta-lactamase superfamily"/>
    <property type="match status" value="1"/>
</dbReference>
<dbReference type="EMBL" id="QNSB01000002">
    <property type="protein sequence ID" value="RBP73673.1"/>
    <property type="molecule type" value="Genomic_DNA"/>
</dbReference>
<keyword evidence="3" id="KW-1185">Reference proteome</keyword>
<dbReference type="PANTHER" id="PTHR46825">
    <property type="entry name" value="D-ALANYL-D-ALANINE-CARBOXYPEPTIDASE/ENDOPEPTIDASE AMPH"/>
    <property type="match status" value="1"/>
</dbReference>
<feature type="domain" description="Beta-lactamase-related" evidence="1">
    <location>
        <begin position="19"/>
        <end position="325"/>
    </location>
</feature>
<protein>
    <submittedName>
        <fullName evidence="2">CubicO group peptidase (Beta-lactamase class C family)</fullName>
    </submittedName>
</protein>